<dbReference type="Proteomes" id="UP000290602">
    <property type="component" value="Unassembled WGS sequence"/>
</dbReference>
<evidence type="ECO:0008006" key="3">
    <source>
        <dbReference type="Google" id="ProtNLM"/>
    </source>
</evidence>
<comment type="caution">
    <text evidence="1">The sequence shown here is derived from an EMBL/GenBank/DDBJ whole genome shotgun (WGS) entry which is preliminary data.</text>
</comment>
<dbReference type="RefSeq" id="WP_129031189.1">
    <property type="nucleotide sequence ID" value="NZ_CP059603.1"/>
</dbReference>
<dbReference type="AlphaFoldDB" id="A0A4Q0VLT2"/>
<gene>
    <name evidence="1" type="ORF">DXH47_00790</name>
</gene>
<proteinExistence type="predicted"/>
<name>A0A4Q0VLT2_9LACO</name>
<sequence length="494" mass="53699">MARRTWPSIALWWVSPVKLAMLATAVIGASLLLTSPVHGLGDNGAFQRVLTNNGLFQLPGTQADYVTARFGFLQGYVEGRETGLSGVSSRHLFIQLAILLNKLIVSSTVFDIRCLGLVYLGLLVGAVGLLTRALTRTDQPKRSYGLAALIVLVLADTTVLLPFNSFYTMPLLVILSVTMVASLLLLGRAPEHRGRWISLYFVSAALLVTSQPQNALLTLSYLVMSLGSFVAFRHPAQRLGLLCGGVGLVACGVLMGLALTPQQRQVNRYQAFTHGVLQHAASDPSPTLKQRGIDPQFALMRGDDYFSADFTALDPASSAVATGLTKKMTFSWIFKYYATHFAQLQQLLNLAATHMLETRVTAVGNYPARSGHGPKAQVQGLTLVSAGLARFFPRRFAFDLLLVGTLLTLFGVGAYRDWQVRRSAGVVRLTLMTGCLLNFLLIPIVVLLRTGETNLVQNIYLAPISLELVGLVLIADLATQRFWCSPDQPVMAHA</sequence>
<reference evidence="1 2" key="1">
    <citation type="submission" date="2018-08" db="EMBL/GenBank/DDBJ databases">
        <title>Lactobacillus suantsai sp. nov., isolated from traditional fermented suan-tsai in Taiwan.</title>
        <authorList>
            <person name="Huang C.-H."/>
        </authorList>
    </citation>
    <scope>NUCLEOTIDE SEQUENCE [LARGE SCALE GENOMIC DNA]</scope>
    <source>
        <strain evidence="1 2">BCRC 12945</strain>
    </source>
</reference>
<dbReference type="OrthoDB" id="129479at2"/>
<evidence type="ECO:0000313" key="2">
    <source>
        <dbReference type="Proteomes" id="UP000290602"/>
    </source>
</evidence>
<keyword evidence="2" id="KW-1185">Reference proteome</keyword>
<evidence type="ECO:0000313" key="1">
    <source>
        <dbReference type="EMBL" id="RXI80130.1"/>
    </source>
</evidence>
<organism evidence="1 2">
    <name type="scientific">Levilactobacillus suantsaii</name>
    <dbReference type="NCBI Taxonomy" id="2292255"/>
    <lineage>
        <taxon>Bacteria</taxon>
        <taxon>Bacillati</taxon>
        <taxon>Bacillota</taxon>
        <taxon>Bacilli</taxon>
        <taxon>Lactobacillales</taxon>
        <taxon>Lactobacillaceae</taxon>
        <taxon>Levilactobacillus</taxon>
    </lineage>
</organism>
<accession>A0A4Q0VLT2</accession>
<protein>
    <recommendedName>
        <fullName evidence="3">Transmembrane protein</fullName>
    </recommendedName>
</protein>
<dbReference type="EMBL" id="QXIL01000001">
    <property type="protein sequence ID" value="RXI80130.1"/>
    <property type="molecule type" value="Genomic_DNA"/>
</dbReference>